<dbReference type="RefSeq" id="XP_049135790.1">
    <property type="nucleotide sequence ID" value="XM_049279833.1"/>
</dbReference>
<dbReference type="EMBL" id="CP019471">
    <property type="protein sequence ID" value="UQC74139.1"/>
    <property type="molecule type" value="Genomic_DNA"/>
</dbReference>
<reference evidence="1" key="1">
    <citation type="journal article" date="2021" name="Mol. Plant Microbe Interact.">
        <title>Complete Genome Sequence of the Plant-Pathogenic Fungus Colletotrichum lupini.</title>
        <authorList>
            <person name="Baroncelli R."/>
            <person name="Pensec F."/>
            <person name="Da Lio D."/>
            <person name="Boufleur T."/>
            <person name="Vicente I."/>
            <person name="Sarrocco S."/>
            <person name="Picot A."/>
            <person name="Baraldi E."/>
            <person name="Sukno S."/>
            <person name="Thon M."/>
            <person name="Le Floch G."/>
        </authorList>
    </citation>
    <scope>NUCLEOTIDE SEQUENCE</scope>
    <source>
        <strain evidence="1">IMI 504893</strain>
    </source>
</reference>
<organism evidence="1 2">
    <name type="scientific">Colletotrichum lupini</name>
    <dbReference type="NCBI Taxonomy" id="145971"/>
    <lineage>
        <taxon>Eukaryota</taxon>
        <taxon>Fungi</taxon>
        <taxon>Dikarya</taxon>
        <taxon>Ascomycota</taxon>
        <taxon>Pezizomycotina</taxon>
        <taxon>Sordariomycetes</taxon>
        <taxon>Hypocreomycetidae</taxon>
        <taxon>Glomerellales</taxon>
        <taxon>Glomerellaceae</taxon>
        <taxon>Colletotrichum</taxon>
        <taxon>Colletotrichum acutatum species complex</taxon>
    </lineage>
</organism>
<dbReference type="Proteomes" id="UP000830671">
    <property type="component" value="Chromosome 1"/>
</dbReference>
<evidence type="ECO:0000313" key="2">
    <source>
        <dbReference type="Proteomes" id="UP000830671"/>
    </source>
</evidence>
<dbReference type="GeneID" id="73334843"/>
<evidence type="ECO:0000313" key="1">
    <source>
        <dbReference type="EMBL" id="UQC74139.1"/>
    </source>
</evidence>
<dbReference type="KEGG" id="clup:CLUP02_00787"/>
<proteinExistence type="predicted"/>
<dbReference type="AlphaFoldDB" id="A0A9Q8W8J6"/>
<protein>
    <submittedName>
        <fullName evidence="1">Uncharacterized protein</fullName>
    </submittedName>
</protein>
<name>A0A9Q8W8J6_9PEZI</name>
<sequence length="211" mass="24203">MFKIHLPKDRKKRLHKWDLFLHTMPHQSITSTTPPIPGIVDIGNINLPSCRCLFHRQQAQRPRVSFALFTQYPTCDTDTSVSLSVDRLAGLGSQLQILAAIVQRIMHFILNLYRYGSACFATVCLQPFNIPSGPHSVTLHKFTTAKPWGLSVHSRDGKWERLTRYCHYFEFHCPRVRRGFKCSTWSEARSNCLPGMDIHSESFVRACEGTE</sequence>
<accession>A0A9Q8W8J6</accession>
<gene>
    <name evidence="1" type="ORF">CLUP02_00787</name>
</gene>
<keyword evidence="2" id="KW-1185">Reference proteome</keyword>